<dbReference type="Proteomes" id="UP001567538">
    <property type="component" value="Unassembled WGS sequence"/>
</dbReference>
<dbReference type="SUPFAM" id="SSF49785">
    <property type="entry name" value="Galactose-binding domain-like"/>
    <property type="match status" value="1"/>
</dbReference>
<dbReference type="InterPro" id="IPR017853">
    <property type="entry name" value="GH"/>
</dbReference>
<comment type="similarity">
    <text evidence="2">Belongs to the glycosyl hydrolase 35 family.</text>
</comment>
<evidence type="ECO:0000256" key="4">
    <source>
        <dbReference type="ARBA" id="ARBA00022729"/>
    </source>
</evidence>
<comment type="caution">
    <text evidence="8">The sequence shown here is derived from an EMBL/GenBank/DDBJ whole genome shotgun (WGS) entry which is preliminary data.</text>
</comment>
<dbReference type="PANTHER" id="PTHR23421">
    <property type="entry name" value="BETA-GALACTOSIDASE RELATED"/>
    <property type="match status" value="1"/>
</dbReference>
<dbReference type="Gene3D" id="2.60.120.740">
    <property type="match status" value="1"/>
</dbReference>
<dbReference type="SUPFAM" id="SSF51445">
    <property type="entry name" value="(Trans)glycosidases"/>
    <property type="match status" value="1"/>
</dbReference>
<dbReference type="GO" id="GO:0004565">
    <property type="term" value="F:beta-galactosidase activity"/>
    <property type="evidence" value="ECO:0007669"/>
    <property type="project" value="UniProtKB-EC"/>
</dbReference>
<accession>A0ABD1INT6</accession>
<dbReference type="Gene3D" id="3.20.20.80">
    <property type="entry name" value="Glycosidases"/>
    <property type="match status" value="1"/>
</dbReference>
<dbReference type="Pfam" id="PF01301">
    <property type="entry name" value="Glyco_hydro_35"/>
    <property type="match status" value="1"/>
</dbReference>
<dbReference type="InterPro" id="IPR043159">
    <property type="entry name" value="Lectin_gal-bd_sf"/>
</dbReference>
<feature type="domain" description="SUEL-type lectin" evidence="7">
    <location>
        <begin position="452"/>
        <end position="538"/>
    </location>
</feature>
<comment type="catalytic activity">
    <reaction evidence="1">
        <text>Hydrolysis of terminal non-reducing beta-D-galactose residues in beta-D-galactosides.</text>
        <dbReference type="EC" id="3.2.1.23"/>
    </reaction>
</comment>
<dbReference type="InterPro" id="IPR031330">
    <property type="entry name" value="Gly_Hdrlase_35_cat"/>
</dbReference>
<reference evidence="8 9" key="1">
    <citation type="submission" date="2024-06" db="EMBL/GenBank/DDBJ databases">
        <title>A chromosome level genome sequence of Diviner's sage (Salvia divinorum).</title>
        <authorList>
            <person name="Ford S.A."/>
            <person name="Ro D.-K."/>
            <person name="Ness R.W."/>
            <person name="Phillips M.A."/>
        </authorList>
    </citation>
    <scope>NUCLEOTIDE SEQUENCE [LARGE SCALE GENOMIC DNA]</scope>
    <source>
        <strain evidence="8">SAF-2024a</strain>
        <tissue evidence="8">Leaf</tissue>
    </source>
</reference>
<dbReference type="PRINTS" id="PR00742">
    <property type="entry name" value="GLHYDRLASE35"/>
</dbReference>
<dbReference type="InterPro" id="IPR001944">
    <property type="entry name" value="Glycoside_Hdrlase_35"/>
</dbReference>
<evidence type="ECO:0000256" key="3">
    <source>
        <dbReference type="ARBA" id="ARBA00012756"/>
    </source>
</evidence>
<dbReference type="Pfam" id="PF02140">
    <property type="entry name" value="SUEL_Lectin"/>
    <property type="match status" value="1"/>
</dbReference>
<dbReference type="InterPro" id="IPR041392">
    <property type="entry name" value="GHD"/>
</dbReference>
<name>A0ABD1INT6_SALDI</name>
<keyword evidence="5" id="KW-0378">Hydrolase</keyword>
<dbReference type="InterPro" id="IPR000922">
    <property type="entry name" value="Lectin_gal-bd_dom"/>
</dbReference>
<keyword evidence="6" id="KW-0326">Glycosidase</keyword>
<dbReference type="EMBL" id="JBEAFC010000001">
    <property type="protein sequence ID" value="KAL1569514.1"/>
    <property type="molecule type" value="Genomic_DNA"/>
</dbReference>
<dbReference type="FunFam" id="2.60.120.740:FF:000002">
    <property type="entry name" value="Beta-galactosidase"/>
    <property type="match status" value="1"/>
</dbReference>
<keyword evidence="4" id="KW-0732">Signal</keyword>
<evidence type="ECO:0000313" key="8">
    <source>
        <dbReference type="EMBL" id="KAL1569514.1"/>
    </source>
</evidence>
<dbReference type="EC" id="3.2.1.23" evidence="3"/>
<sequence length="541" mass="59829">MLNKINSCNGFYCDVFTPNKPYKPAIWTEAWSGWVTEFGGPIFERPVKDLTFSVAKFLQNGGSFVNYYMYHGGTNFGRSAGGPFITTSYDYDAPLDEYGLIRQPKYNHLKELHKAVKLCEKALVSVDPKVTSLGNLQRAHVYSSESGDCAAFLSNYDTNSSAKVMFNNMHYSLPPWSISILPDCKTVAFNTAKVGVQTSRLDMLPSNNKMSSWETYNEDLNPSDDGSTFSAVGLLEQINVTRDASDYLWCTTSIDVDSSESFLHSGELPTLIIQSAGHTLHVFVNGELCGSAFGTREKKRFTFQGEINLRARSNKSNLLSVAVGLPNVGGHFETYMTGVQPPNVLHGLDRGKLDLSWVKWTYKVGLMGEKMNLVSPNSVASVDWTKGSLISQKDQPLAWHKPPKCQICCGKPAQRWYHLPRSWLKSTQNLLVLFEELGGQSLSSRGNDRTQVFHQPKIHLHCGTGQSISSIKFASSGTPLGICGSFQQGTCHAPTSYGILDKKCIGKQRCSVTVSNSNFVKDPCPNVFKRLSVEALCAPRK</sequence>
<evidence type="ECO:0000256" key="6">
    <source>
        <dbReference type="ARBA" id="ARBA00023295"/>
    </source>
</evidence>
<dbReference type="CDD" id="cd22842">
    <property type="entry name" value="Gal_Rha_Lectin_BGal"/>
    <property type="match status" value="1"/>
</dbReference>
<evidence type="ECO:0000256" key="1">
    <source>
        <dbReference type="ARBA" id="ARBA00001412"/>
    </source>
</evidence>
<dbReference type="AlphaFoldDB" id="A0ABD1INT6"/>
<evidence type="ECO:0000256" key="2">
    <source>
        <dbReference type="ARBA" id="ARBA00009809"/>
    </source>
</evidence>
<dbReference type="PROSITE" id="PS50228">
    <property type="entry name" value="SUEL_LECTIN"/>
    <property type="match status" value="1"/>
</dbReference>
<dbReference type="InterPro" id="IPR008979">
    <property type="entry name" value="Galactose-bd-like_sf"/>
</dbReference>
<organism evidence="8 9">
    <name type="scientific">Salvia divinorum</name>
    <name type="common">Maria pastora</name>
    <name type="synonym">Diviner's sage</name>
    <dbReference type="NCBI Taxonomy" id="28513"/>
    <lineage>
        <taxon>Eukaryota</taxon>
        <taxon>Viridiplantae</taxon>
        <taxon>Streptophyta</taxon>
        <taxon>Embryophyta</taxon>
        <taxon>Tracheophyta</taxon>
        <taxon>Spermatophyta</taxon>
        <taxon>Magnoliopsida</taxon>
        <taxon>eudicotyledons</taxon>
        <taxon>Gunneridae</taxon>
        <taxon>Pentapetalae</taxon>
        <taxon>asterids</taxon>
        <taxon>lamiids</taxon>
        <taxon>Lamiales</taxon>
        <taxon>Lamiaceae</taxon>
        <taxon>Nepetoideae</taxon>
        <taxon>Mentheae</taxon>
        <taxon>Salviinae</taxon>
        <taxon>Salvia</taxon>
        <taxon>Salvia subgen. Calosphace</taxon>
    </lineage>
</organism>
<evidence type="ECO:0000259" key="7">
    <source>
        <dbReference type="PROSITE" id="PS50228"/>
    </source>
</evidence>
<keyword evidence="9" id="KW-1185">Reference proteome</keyword>
<protein>
    <recommendedName>
        <fullName evidence="3">beta-galactosidase</fullName>
        <ecNumber evidence="3">3.2.1.23</ecNumber>
    </recommendedName>
</protein>
<evidence type="ECO:0000256" key="5">
    <source>
        <dbReference type="ARBA" id="ARBA00022801"/>
    </source>
</evidence>
<evidence type="ECO:0000313" key="9">
    <source>
        <dbReference type="Proteomes" id="UP001567538"/>
    </source>
</evidence>
<dbReference type="FunFam" id="2.60.120.260:FF:000142">
    <property type="entry name" value="Beta-galactosidase"/>
    <property type="match status" value="1"/>
</dbReference>
<dbReference type="Pfam" id="PF17834">
    <property type="entry name" value="GHD"/>
    <property type="match status" value="1"/>
</dbReference>
<gene>
    <name evidence="8" type="primary">BGAL3</name>
    <name evidence="8" type="ORF">AAHA92_00987</name>
</gene>
<proteinExistence type="inferred from homology"/>